<comment type="caution">
    <text evidence="2">The sequence shown here is derived from an EMBL/GenBank/DDBJ whole genome shotgun (WGS) entry which is preliminary data.</text>
</comment>
<protein>
    <submittedName>
        <fullName evidence="2">Uncharacterized protein</fullName>
    </submittedName>
</protein>
<evidence type="ECO:0000313" key="2">
    <source>
        <dbReference type="EMBL" id="KAF2259109.1"/>
    </source>
</evidence>
<name>A0A9P4N1V7_9PLEO</name>
<dbReference type="OrthoDB" id="3760579at2759"/>
<dbReference type="AlphaFoldDB" id="A0A9P4N1V7"/>
<keyword evidence="3" id="KW-1185">Reference proteome</keyword>
<reference evidence="3" key="1">
    <citation type="journal article" date="2020" name="Stud. Mycol.">
        <title>101 Dothideomycetes genomes: A test case for predicting lifestyles and emergence of pathogens.</title>
        <authorList>
            <person name="Haridas S."/>
            <person name="Albert R."/>
            <person name="Binder M."/>
            <person name="Bloem J."/>
            <person name="LaButti K."/>
            <person name="Salamov A."/>
            <person name="Andreopoulos B."/>
            <person name="Baker S."/>
            <person name="Barry K."/>
            <person name="Bills G."/>
            <person name="Bluhm B."/>
            <person name="Cannon C."/>
            <person name="Castanera R."/>
            <person name="Culley D."/>
            <person name="Daum C."/>
            <person name="Ezra D."/>
            <person name="Gonzalez J."/>
            <person name="Henrissat B."/>
            <person name="Kuo A."/>
            <person name="Liang C."/>
            <person name="Lipzen A."/>
            <person name="Lutzoni F."/>
            <person name="Magnuson J."/>
            <person name="Mondo S."/>
            <person name="Nolan M."/>
            <person name="Ohm R."/>
            <person name="Pangilinan J."/>
            <person name="Park H.-J."/>
            <person name="Ramirez L."/>
            <person name="Alfaro M."/>
            <person name="Sun H."/>
            <person name="Tritt A."/>
            <person name="Yoshinaga Y."/>
            <person name="Zwiers L.-H."/>
            <person name="Turgeon B."/>
            <person name="Goodwin S."/>
            <person name="Spatafora J."/>
            <person name="Crous P."/>
            <person name="Grigoriev I."/>
        </authorList>
    </citation>
    <scope>NUCLEOTIDE SEQUENCE [LARGE SCALE GENOMIC DNA]</scope>
    <source>
        <strain evidence="3">CBS 304.66</strain>
    </source>
</reference>
<sequence length="207" mass="22508">MLHPTTGIDFTYINRSSPLAGLCKSVISYSTVADYTEASINMADIVDLSSESITTTDSMEEPSPQRNKRRRLGTASHSTFHCAGCKRTLQGNNSVYFLPFCGCVSALRQRYMSLCQPFQLYCGPCVIRPILDGLRSEGALGRAAVDLIFVHMGNEVKPPASSINLFKCGRRGHPQILGAMECYGTACSICTAEGSLSPRCMYLPCGK</sequence>
<evidence type="ECO:0000256" key="1">
    <source>
        <dbReference type="SAM" id="MobiDB-lite"/>
    </source>
</evidence>
<feature type="region of interest" description="Disordered" evidence="1">
    <location>
        <begin position="53"/>
        <end position="72"/>
    </location>
</feature>
<accession>A0A9P4N1V7</accession>
<dbReference type="EMBL" id="ML986719">
    <property type="protein sequence ID" value="KAF2259109.1"/>
    <property type="molecule type" value="Genomic_DNA"/>
</dbReference>
<evidence type="ECO:0000313" key="3">
    <source>
        <dbReference type="Proteomes" id="UP000800093"/>
    </source>
</evidence>
<proteinExistence type="predicted"/>
<organism evidence="2 3">
    <name type="scientific">Lojkania enalia</name>
    <dbReference type="NCBI Taxonomy" id="147567"/>
    <lineage>
        <taxon>Eukaryota</taxon>
        <taxon>Fungi</taxon>
        <taxon>Dikarya</taxon>
        <taxon>Ascomycota</taxon>
        <taxon>Pezizomycotina</taxon>
        <taxon>Dothideomycetes</taxon>
        <taxon>Pleosporomycetidae</taxon>
        <taxon>Pleosporales</taxon>
        <taxon>Pleosporales incertae sedis</taxon>
        <taxon>Lojkania</taxon>
    </lineage>
</organism>
<dbReference type="Proteomes" id="UP000800093">
    <property type="component" value="Unassembled WGS sequence"/>
</dbReference>
<gene>
    <name evidence="2" type="ORF">CC78DRAFT_82404</name>
</gene>